<dbReference type="CDD" id="cd08432">
    <property type="entry name" value="PBP2_GcdR_TrpI_HvrB_AmpR_like"/>
    <property type="match status" value="1"/>
</dbReference>
<dbReference type="SUPFAM" id="SSF46785">
    <property type="entry name" value="Winged helix' DNA-binding domain"/>
    <property type="match status" value="1"/>
</dbReference>
<dbReference type="RefSeq" id="WP_341365996.1">
    <property type="nucleotide sequence ID" value="NZ_CP150951.2"/>
</dbReference>
<dbReference type="InterPro" id="IPR000847">
    <property type="entry name" value="LysR_HTH_N"/>
</dbReference>
<keyword evidence="2" id="KW-0805">Transcription regulation</keyword>
<dbReference type="Gene3D" id="1.10.10.10">
    <property type="entry name" value="Winged helix-like DNA-binding domain superfamily/Winged helix DNA-binding domain"/>
    <property type="match status" value="1"/>
</dbReference>
<dbReference type="InterPro" id="IPR005119">
    <property type="entry name" value="LysR_subst-bd"/>
</dbReference>
<feature type="domain" description="HTH lysR-type" evidence="5">
    <location>
        <begin position="1"/>
        <end position="60"/>
    </location>
</feature>
<proteinExistence type="inferred from homology"/>
<dbReference type="Gene3D" id="3.40.190.10">
    <property type="entry name" value="Periplasmic binding protein-like II"/>
    <property type="match status" value="2"/>
</dbReference>
<dbReference type="PROSITE" id="PS50931">
    <property type="entry name" value="HTH_LYSR"/>
    <property type="match status" value="1"/>
</dbReference>
<evidence type="ECO:0000256" key="2">
    <source>
        <dbReference type="ARBA" id="ARBA00023015"/>
    </source>
</evidence>
<evidence type="ECO:0000259" key="5">
    <source>
        <dbReference type="PROSITE" id="PS50931"/>
    </source>
</evidence>
<reference evidence="7" key="1">
    <citation type="submission" date="2024-04" db="EMBL/GenBank/DDBJ databases">
        <title>Phylogenomic analyses of a clade within the roseobacter group suggest taxonomic reassignments of species of the genera Aestuariivita, Citreicella, Loktanella, Nautella, Pelagibaca, Ruegeria, Thalassobius, Thiobacimonas and Tropicibacter, and the proposal o.</title>
        <authorList>
            <person name="Jeon C.O."/>
        </authorList>
    </citation>
    <scope>NUCLEOTIDE SEQUENCE [LARGE SCALE GENOMIC DNA]</scope>
    <source>
        <strain evidence="7">BS5-3</strain>
    </source>
</reference>
<evidence type="ECO:0000256" key="3">
    <source>
        <dbReference type="ARBA" id="ARBA00023125"/>
    </source>
</evidence>
<evidence type="ECO:0000313" key="6">
    <source>
        <dbReference type="EMBL" id="WZC47876.1"/>
    </source>
</evidence>
<keyword evidence="7" id="KW-1185">Reference proteome</keyword>
<name>A0ABZ2V0A2_9RHOB</name>
<dbReference type="Pfam" id="PF00126">
    <property type="entry name" value="HTH_1"/>
    <property type="match status" value="1"/>
</dbReference>
<dbReference type="InterPro" id="IPR036390">
    <property type="entry name" value="WH_DNA-bd_sf"/>
</dbReference>
<keyword evidence="3" id="KW-0238">DNA-binding</keyword>
<dbReference type="PANTHER" id="PTHR30537:SF26">
    <property type="entry name" value="GLYCINE CLEAVAGE SYSTEM TRANSCRIPTIONAL ACTIVATOR"/>
    <property type="match status" value="1"/>
</dbReference>
<evidence type="ECO:0000256" key="1">
    <source>
        <dbReference type="ARBA" id="ARBA00009437"/>
    </source>
</evidence>
<keyword evidence="4" id="KW-0804">Transcription</keyword>
<evidence type="ECO:0000256" key="4">
    <source>
        <dbReference type="ARBA" id="ARBA00023163"/>
    </source>
</evidence>
<sequence length="289" mass="31390">MTIRIQDLHTFHVVARAGTMQDAAHELGVTPGAISQRIRAVEDRHGLRLFTRSKNGLSLTAAGLALQSDVSAAFATIEAAGKKHFSSHRNAIRISTSATFAHSMLVSSLGRFAEAHPRIRVSVETEDRLVDLRSEPVDLAIRHGLGTYSGMRSEWLCAPELVLVASPALLEQSGRPNDPSECLRHKLLPDATGKDWSIWFEALGIDASGATYGPQYGNDFLTVKAVIEGQGLALLSDIYVKEGLASGQLVRALDVTWPTAFAYYAVALADSYEKPCVSTFVKWLKKDMG</sequence>
<accession>A0ABZ2V0A2</accession>
<dbReference type="Pfam" id="PF03466">
    <property type="entry name" value="LysR_substrate"/>
    <property type="match status" value="1"/>
</dbReference>
<evidence type="ECO:0000313" key="7">
    <source>
        <dbReference type="Proteomes" id="UP001440612"/>
    </source>
</evidence>
<gene>
    <name evidence="6" type="ORF">AABB29_13390</name>
</gene>
<dbReference type="EMBL" id="CP150951">
    <property type="protein sequence ID" value="WZC47876.1"/>
    <property type="molecule type" value="Genomic_DNA"/>
</dbReference>
<dbReference type="InterPro" id="IPR036388">
    <property type="entry name" value="WH-like_DNA-bd_sf"/>
</dbReference>
<comment type="similarity">
    <text evidence="1">Belongs to the LysR transcriptional regulatory family.</text>
</comment>
<dbReference type="Proteomes" id="UP001440612">
    <property type="component" value="Chromosome"/>
</dbReference>
<dbReference type="SUPFAM" id="SSF53850">
    <property type="entry name" value="Periplasmic binding protein-like II"/>
    <property type="match status" value="1"/>
</dbReference>
<protein>
    <submittedName>
        <fullName evidence="6">LysR substrate-binding domain-containing protein</fullName>
    </submittedName>
</protein>
<organism evidence="6 7">
    <name type="scientific">Yoonia phaeophyticola</name>
    <dbReference type="NCBI Taxonomy" id="3137369"/>
    <lineage>
        <taxon>Bacteria</taxon>
        <taxon>Pseudomonadati</taxon>
        <taxon>Pseudomonadota</taxon>
        <taxon>Alphaproteobacteria</taxon>
        <taxon>Rhodobacterales</taxon>
        <taxon>Paracoccaceae</taxon>
        <taxon>Yoonia</taxon>
    </lineage>
</organism>
<dbReference type="PANTHER" id="PTHR30537">
    <property type="entry name" value="HTH-TYPE TRANSCRIPTIONAL REGULATOR"/>
    <property type="match status" value="1"/>
</dbReference>
<dbReference type="InterPro" id="IPR058163">
    <property type="entry name" value="LysR-type_TF_proteobact-type"/>
</dbReference>